<feature type="region of interest" description="Disordered" evidence="1">
    <location>
        <begin position="538"/>
        <end position="562"/>
    </location>
</feature>
<dbReference type="EMBL" id="ML014185">
    <property type="protein sequence ID" value="RKP01098.1"/>
    <property type="molecule type" value="Genomic_DNA"/>
</dbReference>
<reference evidence="4" key="1">
    <citation type="journal article" date="2018" name="Nat. Microbiol.">
        <title>Leveraging single-cell genomics to expand the fungal tree of life.</title>
        <authorList>
            <person name="Ahrendt S.R."/>
            <person name="Quandt C.A."/>
            <person name="Ciobanu D."/>
            <person name="Clum A."/>
            <person name="Salamov A."/>
            <person name="Andreopoulos B."/>
            <person name="Cheng J.F."/>
            <person name="Woyke T."/>
            <person name="Pelin A."/>
            <person name="Henrissat B."/>
            <person name="Reynolds N.K."/>
            <person name="Benny G.L."/>
            <person name="Smith M.E."/>
            <person name="James T.Y."/>
            <person name="Grigoriev I.V."/>
        </authorList>
    </citation>
    <scope>NUCLEOTIDE SEQUENCE [LARGE SCALE GENOMIC DNA]</scope>
    <source>
        <strain evidence="4">ATCC 52028</strain>
    </source>
</reference>
<keyword evidence="2" id="KW-0472">Membrane</keyword>
<feature type="region of interest" description="Disordered" evidence="1">
    <location>
        <begin position="73"/>
        <end position="92"/>
    </location>
</feature>
<protein>
    <submittedName>
        <fullName evidence="3">Uncharacterized protein</fullName>
    </submittedName>
</protein>
<dbReference type="OrthoDB" id="2093284at2759"/>
<organism evidence="3 4">
    <name type="scientific">Caulochytrium protostelioides</name>
    <dbReference type="NCBI Taxonomy" id="1555241"/>
    <lineage>
        <taxon>Eukaryota</taxon>
        <taxon>Fungi</taxon>
        <taxon>Fungi incertae sedis</taxon>
        <taxon>Chytridiomycota</taxon>
        <taxon>Chytridiomycota incertae sedis</taxon>
        <taxon>Chytridiomycetes</taxon>
        <taxon>Caulochytriales</taxon>
        <taxon>Caulochytriaceae</taxon>
        <taxon>Caulochytrium</taxon>
    </lineage>
</organism>
<feature type="compositionally biased region" description="Low complexity" evidence="1">
    <location>
        <begin position="538"/>
        <end position="554"/>
    </location>
</feature>
<proteinExistence type="predicted"/>
<evidence type="ECO:0000313" key="4">
    <source>
        <dbReference type="Proteomes" id="UP000274922"/>
    </source>
</evidence>
<keyword evidence="2" id="KW-1133">Transmembrane helix</keyword>
<gene>
    <name evidence="3" type="ORF">CXG81DRAFT_19054</name>
</gene>
<dbReference type="AlphaFoldDB" id="A0A4P9X7A8"/>
<evidence type="ECO:0000313" key="3">
    <source>
        <dbReference type="EMBL" id="RKP01098.1"/>
    </source>
</evidence>
<accession>A0A4P9X7A8</accession>
<feature type="transmembrane region" description="Helical" evidence="2">
    <location>
        <begin position="12"/>
        <end position="31"/>
    </location>
</feature>
<sequence>MVYAVLSRRLLRCGLFGVILVVLLIGVPVVVDIGDHRTGHPDDPVSSTDVAADAAAIAEWRAAAQAAVSAARNATQPAWQPTPGLDAERARRERDRQRQVPICLVATWDFSDNVFQLGRAPNYFPAFLDSIGRQRPDHVRLLLLYRASRWPLVPADPFRGLRRPSWARRQLTFIRIRASWAAWAVARLCPRLGPGGTPLSSEACAAFEDTLARLGPSVALRLRPFLGLLLHDWLDGTCAGWAWTDLDTVYGDLATWLPRTSVLLQRAQVLTFSGGDYHNLYTRGQFTYHNLLADPVPGPASPASGALAVNDGSLASAVAQPATRDVNRLFEHCALLWPLASYIDKEWILDEGCYARGVLASRTSFAQVPWQLGNQLSSSLFGDVGLPPADMLLAWGPKLLSCRAPEGLGFHGAAHIIRIGDWRLSDARSERLAYCEQQLKQLVARGFPRRAAPDRLAEHLAAAPRVNLTDLTTSAPPNAAAPLALADVAPIQWSAARNQCTWWVSDAFRTCFEFRADAQWRSQPQHTYVAWRDLVDRAPPAASDPRPPASSSSPQTASGRPEDDVVNQVWYGTFPMPEGVAGGLPEGLLEIAQFHAQDWKTARGLRSHCATGWVPGDVAQGVTVYGTHHGRIIDLNALCGGSARAAAATANDAAGGA</sequence>
<keyword evidence="2" id="KW-0812">Transmembrane</keyword>
<dbReference type="Proteomes" id="UP000274922">
    <property type="component" value="Unassembled WGS sequence"/>
</dbReference>
<evidence type="ECO:0000256" key="2">
    <source>
        <dbReference type="SAM" id="Phobius"/>
    </source>
</evidence>
<evidence type="ECO:0000256" key="1">
    <source>
        <dbReference type="SAM" id="MobiDB-lite"/>
    </source>
</evidence>
<keyword evidence="4" id="KW-1185">Reference proteome</keyword>
<name>A0A4P9X7A8_9FUNG</name>